<name>A0AAN7HME0_9PEZI</name>
<dbReference type="PANTHER" id="PTHR46411">
    <property type="entry name" value="FAMILY ATPASE, PUTATIVE-RELATED"/>
    <property type="match status" value="1"/>
</dbReference>
<feature type="compositionally biased region" description="Polar residues" evidence="1">
    <location>
        <begin position="8"/>
        <end position="33"/>
    </location>
</feature>
<protein>
    <recommendedName>
        <fullName evidence="2">AAA+ ATPase domain-containing protein</fullName>
    </recommendedName>
</protein>
<dbReference type="Proteomes" id="UP001303647">
    <property type="component" value="Unassembled WGS sequence"/>
</dbReference>
<feature type="compositionally biased region" description="Basic and acidic residues" evidence="1">
    <location>
        <begin position="71"/>
        <end position="93"/>
    </location>
</feature>
<dbReference type="AlphaFoldDB" id="A0AAN7HME0"/>
<dbReference type="InterPro" id="IPR003959">
    <property type="entry name" value="ATPase_AAA_core"/>
</dbReference>
<gene>
    <name evidence="3" type="ORF">C7999DRAFT_11704</name>
</gene>
<reference evidence="3" key="2">
    <citation type="submission" date="2023-05" db="EMBL/GenBank/DDBJ databases">
        <authorList>
            <consortium name="Lawrence Berkeley National Laboratory"/>
            <person name="Steindorff A."/>
            <person name="Hensen N."/>
            <person name="Bonometti L."/>
            <person name="Westerberg I."/>
            <person name="Brannstrom I.O."/>
            <person name="Guillou S."/>
            <person name="Cros-Aarteil S."/>
            <person name="Calhoun S."/>
            <person name="Haridas S."/>
            <person name="Kuo A."/>
            <person name="Mondo S."/>
            <person name="Pangilinan J."/>
            <person name="Riley R."/>
            <person name="Labutti K."/>
            <person name="Andreopoulos B."/>
            <person name="Lipzen A."/>
            <person name="Chen C."/>
            <person name="Yanf M."/>
            <person name="Daum C."/>
            <person name="Ng V."/>
            <person name="Clum A."/>
            <person name="Ohm R."/>
            <person name="Martin F."/>
            <person name="Silar P."/>
            <person name="Natvig D."/>
            <person name="Lalanne C."/>
            <person name="Gautier V."/>
            <person name="Ament-Velasquez S.L."/>
            <person name="Kruys A."/>
            <person name="Hutchinson M.I."/>
            <person name="Powell A.J."/>
            <person name="Barry K."/>
            <person name="Miller A.N."/>
            <person name="Grigoriev I.V."/>
            <person name="Debuchy R."/>
            <person name="Gladieux P."/>
            <person name="Thoren M.H."/>
            <person name="Johannesson H."/>
        </authorList>
    </citation>
    <scope>NUCLEOTIDE SEQUENCE</scope>
    <source>
        <strain evidence="3">CBS 359.72</strain>
    </source>
</reference>
<comment type="caution">
    <text evidence="3">The sequence shown here is derived from an EMBL/GenBank/DDBJ whole genome shotgun (WGS) entry which is preliminary data.</text>
</comment>
<feature type="region of interest" description="Disordered" evidence="1">
    <location>
        <begin position="1"/>
        <end position="140"/>
    </location>
</feature>
<dbReference type="SUPFAM" id="SSF52540">
    <property type="entry name" value="P-loop containing nucleoside triphosphate hydrolases"/>
    <property type="match status" value="1"/>
</dbReference>
<organism evidence="3 4">
    <name type="scientific">Corynascus novoguineensis</name>
    <dbReference type="NCBI Taxonomy" id="1126955"/>
    <lineage>
        <taxon>Eukaryota</taxon>
        <taxon>Fungi</taxon>
        <taxon>Dikarya</taxon>
        <taxon>Ascomycota</taxon>
        <taxon>Pezizomycotina</taxon>
        <taxon>Sordariomycetes</taxon>
        <taxon>Sordariomycetidae</taxon>
        <taxon>Sordariales</taxon>
        <taxon>Chaetomiaceae</taxon>
        <taxon>Corynascus</taxon>
    </lineage>
</organism>
<feature type="compositionally biased region" description="Basic and acidic residues" evidence="1">
    <location>
        <begin position="101"/>
        <end position="111"/>
    </location>
</feature>
<dbReference type="PANTHER" id="PTHR46411:SF2">
    <property type="entry name" value="AAA+ ATPASE DOMAIN-CONTAINING PROTEIN"/>
    <property type="match status" value="1"/>
</dbReference>
<dbReference type="Pfam" id="PF00004">
    <property type="entry name" value="AAA"/>
    <property type="match status" value="1"/>
</dbReference>
<evidence type="ECO:0000313" key="4">
    <source>
        <dbReference type="Proteomes" id="UP001303647"/>
    </source>
</evidence>
<evidence type="ECO:0000313" key="3">
    <source>
        <dbReference type="EMBL" id="KAK4250457.1"/>
    </source>
</evidence>
<evidence type="ECO:0000256" key="1">
    <source>
        <dbReference type="SAM" id="MobiDB-lite"/>
    </source>
</evidence>
<feature type="compositionally biased region" description="Basic and acidic residues" evidence="1">
    <location>
        <begin position="34"/>
        <end position="48"/>
    </location>
</feature>
<feature type="domain" description="AAA+ ATPase" evidence="2">
    <location>
        <begin position="708"/>
        <end position="835"/>
    </location>
</feature>
<sequence length="950" mass="109077">MVLEPESEQAQPSSQFATQIQQRAWLRSQQISPDQHHVQKAAKKEEPWAKANPPQSPLGRPRPGYSSASQNDHRSSPRQKYEIQLRQLEEANRRRLMMARQEQDMTRKQDPEQVQDVEPDRKAPGAGGTPAQDGTPTHYTISEDEVGMGQLKNLIAIKSNPNQPAEQQARAQQQQQQQLRMQQLQAEQQLNQSIFTGRVPTPILSNPAFTRGMTGGDFAATASVPSAPLSESDLLQSMWQYIETLEAQLGITEAILDPIGPSPINIQVFHCLGDRRDGDSVHIYLAEPEWDVRDKEVMLRGCFPVQDPDGYIEKKGDITFVVYKYYNLKHQKPEVEEAMKAKEPLPSPEPAYQNVRLISDEMNEAMEAFVAQHPDLHTEFPELHEVEEDGNIRPPYIWWYHYRKSHKIQNLPPRQAELVTALTDWIESNHGTLYDKIDHQFRTGRVSKESMEYLIRPGHLLILNDDTVLPSGYVATTRPELSTSEERSPHGRGKPKYQWSWNIRVRSYIYAGEFFRKNEIITLTFETETENGEVDIANLKVVLFHYANDHVKEVLERRGKTFWKCRSRRLVSYEGSLKSKDKKHAGQRFMTDFSTYKELHPSNTYLQLLNLNDLRDSVNVTPHTNLPTDDSEPPVPEIYLFPTHIPGFDLHRKKWVDLEVDRIRDVTWNDQAFQSLVADEDMKQLILALVTNQLASETATDLIDNKGNGLIMLLHGSPGTGKTFTAESVAEIAKKPLYPVTCGDIGTEPEAVEKYLTSVFHLGKIWDCVVLLDEAEVFLEQRTLQDLKRNALVSVFLRALEYYDGILILTTNRVGTFDEAFKSRIQLALRYEKLRNDQRKQIWRNFLNRLRDLGEETNIDFNDVVLHLDELALYPMNGREIRNSITTARQLAKFMKEKMKYSHLKRAIGVAEKFDRYLAEVREGDVNGTGGRGTDGRYSDDYFARVDQVR</sequence>
<proteinExistence type="predicted"/>
<evidence type="ECO:0000259" key="2">
    <source>
        <dbReference type="SMART" id="SM00382"/>
    </source>
</evidence>
<dbReference type="InterPro" id="IPR056599">
    <property type="entry name" value="AAA_lid_fung"/>
</dbReference>
<dbReference type="SMART" id="SM00382">
    <property type="entry name" value="AAA"/>
    <property type="match status" value="1"/>
</dbReference>
<dbReference type="InterPro" id="IPR027417">
    <property type="entry name" value="P-loop_NTPase"/>
</dbReference>
<dbReference type="EMBL" id="MU857613">
    <property type="protein sequence ID" value="KAK4250457.1"/>
    <property type="molecule type" value="Genomic_DNA"/>
</dbReference>
<dbReference type="GO" id="GO:0016887">
    <property type="term" value="F:ATP hydrolysis activity"/>
    <property type="evidence" value="ECO:0007669"/>
    <property type="project" value="InterPro"/>
</dbReference>
<dbReference type="Gene3D" id="3.40.50.300">
    <property type="entry name" value="P-loop containing nucleotide triphosphate hydrolases"/>
    <property type="match status" value="1"/>
</dbReference>
<accession>A0AAN7HME0</accession>
<dbReference type="Pfam" id="PF23232">
    <property type="entry name" value="AAA_lid_13"/>
    <property type="match status" value="1"/>
</dbReference>
<reference evidence="3" key="1">
    <citation type="journal article" date="2023" name="Mol. Phylogenet. Evol.">
        <title>Genome-scale phylogeny and comparative genomics of the fungal order Sordariales.</title>
        <authorList>
            <person name="Hensen N."/>
            <person name="Bonometti L."/>
            <person name="Westerberg I."/>
            <person name="Brannstrom I.O."/>
            <person name="Guillou S."/>
            <person name="Cros-Aarteil S."/>
            <person name="Calhoun S."/>
            <person name="Haridas S."/>
            <person name="Kuo A."/>
            <person name="Mondo S."/>
            <person name="Pangilinan J."/>
            <person name="Riley R."/>
            <person name="LaButti K."/>
            <person name="Andreopoulos B."/>
            <person name="Lipzen A."/>
            <person name="Chen C."/>
            <person name="Yan M."/>
            <person name="Daum C."/>
            <person name="Ng V."/>
            <person name="Clum A."/>
            <person name="Steindorff A."/>
            <person name="Ohm R.A."/>
            <person name="Martin F."/>
            <person name="Silar P."/>
            <person name="Natvig D.O."/>
            <person name="Lalanne C."/>
            <person name="Gautier V."/>
            <person name="Ament-Velasquez S.L."/>
            <person name="Kruys A."/>
            <person name="Hutchinson M.I."/>
            <person name="Powell A.J."/>
            <person name="Barry K."/>
            <person name="Miller A.N."/>
            <person name="Grigoriev I.V."/>
            <person name="Debuchy R."/>
            <person name="Gladieux P."/>
            <person name="Hiltunen Thoren M."/>
            <person name="Johannesson H."/>
        </authorList>
    </citation>
    <scope>NUCLEOTIDE SEQUENCE</scope>
    <source>
        <strain evidence="3">CBS 359.72</strain>
    </source>
</reference>
<dbReference type="InterPro" id="IPR003593">
    <property type="entry name" value="AAA+_ATPase"/>
</dbReference>
<keyword evidence="4" id="KW-1185">Reference proteome</keyword>
<dbReference type="GO" id="GO:0005524">
    <property type="term" value="F:ATP binding"/>
    <property type="evidence" value="ECO:0007669"/>
    <property type="project" value="InterPro"/>
</dbReference>